<keyword evidence="1" id="KW-0812">Transmembrane</keyword>
<keyword evidence="1" id="KW-0472">Membrane</keyword>
<gene>
    <name evidence="2" type="ORF">J2S06_001397</name>
</gene>
<evidence type="ECO:0000313" key="3">
    <source>
        <dbReference type="Proteomes" id="UP001225646"/>
    </source>
</evidence>
<keyword evidence="3" id="KW-1185">Reference proteome</keyword>
<protein>
    <recommendedName>
        <fullName evidence="4">SigE-dependent sporulation protein</fullName>
    </recommendedName>
</protein>
<comment type="caution">
    <text evidence="2">The sequence shown here is derived from an EMBL/GenBank/DDBJ whole genome shotgun (WGS) entry which is preliminary data.</text>
</comment>
<dbReference type="Pfam" id="PF14147">
    <property type="entry name" value="Spore_YhaL"/>
    <property type="match status" value="1"/>
</dbReference>
<keyword evidence="1" id="KW-1133">Transmembrane helix</keyword>
<reference evidence="2 3" key="1">
    <citation type="submission" date="2023-07" db="EMBL/GenBank/DDBJ databases">
        <title>Genomic Encyclopedia of Type Strains, Phase IV (KMG-IV): sequencing the most valuable type-strain genomes for metagenomic binning, comparative biology and taxonomic classification.</title>
        <authorList>
            <person name="Goeker M."/>
        </authorList>
    </citation>
    <scope>NUCLEOTIDE SEQUENCE [LARGE SCALE GENOMIC DNA]</scope>
    <source>
        <strain evidence="2 3">DSM 19092</strain>
    </source>
</reference>
<dbReference type="InterPro" id="IPR025428">
    <property type="entry name" value="Spore_YhaL"/>
</dbReference>
<organism evidence="2 3">
    <name type="scientific">Aeribacillus alveayuensis</name>
    <dbReference type="NCBI Taxonomy" id="279215"/>
    <lineage>
        <taxon>Bacteria</taxon>
        <taxon>Bacillati</taxon>
        <taxon>Bacillota</taxon>
        <taxon>Bacilli</taxon>
        <taxon>Bacillales</taxon>
        <taxon>Bacillaceae</taxon>
        <taxon>Aeribacillus</taxon>
    </lineage>
</organism>
<feature type="transmembrane region" description="Helical" evidence="1">
    <location>
        <begin position="6"/>
        <end position="23"/>
    </location>
</feature>
<sequence>MVILPWWVYLCIIGILYSAYMAYKTTKEEKVEERIIIEQEGKIYLDRMRKEREKRAKEKQKQKISTNN</sequence>
<dbReference type="RefSeq" id="WP_044893209.1">
    <property type="nucleotide sequence ID" value="NZ_JAUSTR010000004.1"/>
</dbReference>
<evidence type="ECO:0000256" key="1">
    <source>
        <dbReference type="SAM" id="Phobius"/>
    </source>
</evidence>
<dbReference type="EMBL" id="JAUSTR010000004">
    <property type="protein sequence ID" value="MDQ0162320.1"/>
    <property type="molecule type" value="Genomic_DNA"/>
</dbReference>
<evidence type="ECO:0000313" key="2">
    <source>
        <dbReference type="EMBL" id="MDQ0162320.1"/>
    </source>
</evidence>
<evidence type="ECO:0008006" key="4">
    <source>
        <dbReference type="Google" id="ProtNLM"/>
    </source>
</evidence>
<dbReference type="Proteomes" id="UP001225646">
    <property type="component" value="Unassembled WGS sequence"/>
</dbReference>
<accession>A0ABT9VN68</accession>
<name>A0ABT9VN68_9BACI</name>
<proteinExistence type="predicted"/>